<dbReference type="STRING" id="643648.Slip_1588"/>
<reference evidence="2" key="1">
    <citation type="journal article" date="2010" name="Stand. Genomic Sci.">
        <title>Complete genome sequence of Syntrophothermus lipocalidus type strain (TGB-C1T).</title>
        <authorList>
            <consortium name="US DOE Joint Genome Institute (JGI-PGF)"/>
            <person name="Djao O."/>
            <person name="Zhang X."/>
            <person name="Lucas S."/>
            <person name="Lapidus A."/>
            <person name="Glavina Del Rio T."/>
            <person name="Nolan M."/>
            <person name="Tice H."/>
            <person name="Cheng J."/>
            <person name="Han C."/>
            <person name="Tapia R."/>
            <person name="Goodwin L."/>
            <person name="Pitluck S."/>
            <person name="Liolios K."/>
            <person name="Ivanova N."/>
            <person name="Mavromatis K."/>
            <person name="Mikhailova N."/>
            <person name="Ovchinnikova G."/>
            <person name="Pati A."/>
            <person name="Brambilla E."/>
            <person name="Chen A."/>
            <person name="Palaniappan K."/>
            <person name="Land M."/>
            <person name="Hauser L."/>
            <person name="Chang Y."/>
            <person name="Jeffries C."/>
            <person name="Rohde M."/>
            <person name="Sikorski J."/>
            <person name="Spring S."/>
            <person name="Goker M."/>
            <person name="Detter J."/>
            <person name="Woyke T."/>
            <person name="Bristow J."/>
            <person name="Eisen J."/>
            <person name="Markowitz V."/>
            <person name="Hugenholtz P."/>
            <person name="Kyrpides N."/>
            <person name="Klenk H."/>
        </authorList>
    </citation>
    <scope>NUCLEOTIDE SEQUENCE [LARGE SCALE GENOMIC DNA]</scope>
    <source>
        <strain evidence="2">DSM 12680 / TGB-C1</strain>
    </source>
</reference>
<dbReference type="RefSeq" id="WP_013175752.1">
    <property type="nucleotide sequence ID" value="NC_014220.1"/>
</dbReference>
<organism evidence="1 2">
    <name type="scientific">Syntrophothermus lipocalidus (strain DSM 12680 / TGB-C1)</name>
    <dbReference type="NCBI Taxonomy" id="643648"/>
    <lineage>
        <taxon>Bacteria</taxon>
        <taxon>Bacillati</taxon>
        <taxon>Bacillota</taxon>
        <taxon>Clostridia</taxon>
        <taxon>Eubacteriales</taxon>
        <taxon>Syntrophomonadaceae</taxon>
        <taxon>Syntrophothermus</taxon>
    </lineage>
</organism>
<gene>
    <name evidence="1" type="ordered locus">Slip_1588</name>
</gene>
<dbReference type="AlphaFoldDB" id="D7CNR5"/>
<name>D7CNR5_SYNLT</name>
<reference evidence="1 2" key="2">
    <citation type="journal article" date="2010" name="Stand. Genomic Sci.">
        <title>Complete genome sequence of Syntrophothermus lipocalidus type strain (TGB-C1).</title>
        <authorList>
            <person name="Djao O.D."/>
            <person name="Zhang X."/>
            <person name="Lucas S."/>
            <person name="Lapidus A."/>
            <person name="Del Rio T.G."/>
            <person name="Nolan M."/>
            <person name="Tice H."/>
            <person name="Cheng J.F."/>
            <person name="Han C."/>
            <person name="Tapia R."/>
            <person name="Goodwin L."/>
            <person name="Pitluck S."/>
            <person name="Liolios K."/>
            <person name="Ivanova N."/>
            <person name="Mavromatis K."/>
            <person name="Mikhailova N."/>
            <person name="Ovchinnikova G."/>
            <person name="Pati A."/>
            <person name="Brambilla E."/>
            <person name="Chen A."/>
            <person name="Palaniappan K."/>
            <person name="Land M."/>
            <person name="Hauser L."/>
            <person name="Chang Y.J."/>
            <person name="Jeffries C.D."/>
            <person name="Rohde M."/>
            <person name="Sikorski J."/>
            <person name="Spring S."/>
            <person name="Goker M."/>
            <person name="Detter J.C."/>
            <person name="Woyke T."/>
            <person name="Bristow J."/>
            <person name="Eisen J.A."/>
            <person name="Markowitz V."/>
            <person name="Hugenholtz P."/>
            <person name="Kyrpides N.C."/>
            <person name="Klenk H.P."/>
        </authorList>
    </citation>
    <scope>NUCLEOTIDE SEQUENCE [LARGE SCALE GENOMIC DNA]</scope>
    <source>
        <strain evidence="2">DSM 12680 / TGB-C1</strain>
    </source>
</reference>
<sequence>MRKVELYEGKNNYDNFGSNQVNGAVLRFDGERELSITFYSSKNHDRCQVVLDWEEEIRSFRQLFEELYHRKGKQCKLYPDDFRGLMMRGAYSTQGFELTFLKNYQCVQVVMGLEKADAFLAGVEKLFAHPGEYRLEW</sequence>
<dbReference type="Proteomes" id="UP000000378">
    <property type="component" value="Chromosome"/>
</dbReference>
<evidence type="ECO:0000313" key="2">
    <source>
        <dbReference type="Proteomes" id="UP000000378"/>
    </source>
</evidence>
<proteinExistence type="predicted"/>
<protein>
    <submittedName>
        <fullName evidence="1">Uncharacterized protein</fullName>
    </submittedName>
</protein>
<accession>D7CNR5</accession>
<dbReference type="HOGENOM" id="CLU_1864153_0_0_9"/>
<keyword evidence="2" id="KW-1185">Reference proteome</keyword>
<dbReference type="KEGG" id="slp:Slip_1588"/>
<dbReference type="EMBL" id="CP002048">
    <property type="protein sequence ID" value="ADI02350.1"/>
    <property type="molecule type" value="Genomic_DNA"/>
</dbReference>
<evidence type="ECO:0000313" key="1">
    <source>
        <dbReference type="EMBL" id="ADI02350.1"/>
    </source>
</evidence>